<sequence>MPVFDLFTWQNLNTKYVDTDTSLPMSKRAKVMIDTMIHFFEKHHPKFPFREFDMHEVRQSFYKLCNLNLKDNIFPKEKCKTVHEKYEDYVGNFPEWGIGILNFSATYNTISDAFMNRERMKCSYDRSPSPITMWNDQTDLKQILSPIWRLHPDCGMPLKNNLYIEGVRVGAYFATQFKPSVAKAFYDFTKSKKVLDTSSGWGDRMTGFFASNADEYYGMDPNGDLHENYHKMAVQYENWLGEEKPKSEFGDNWFSVEGKKKVKIYRSPAEDLPWDEIPDDIDIMFSSPPYFATERYAEGSKYQDEQSWSRYNSYEEWRDGFYLPVMKKAFDKLSPGGWLMVNIMDPKVKGKRHKSCDDLVNDLKEHFKGQIGMRIMARPKSIKSFEGDTHEERKEKYDEWQAKWFVESVWCFQKPGGKDTDLFAPFKDSTLGGMGPAIVQEPIKKKKFSETSKEKSSLAGFFD</sequence>
<dbReference type="AlphaFoldDB" id="A0A382B6A1"/>
<proteinExistence type="predicted"/>
<dbReference type="SUPFAM" id="SSF53335">
    <property type="entry name" value="S-adenosyl-L-methionine-dependent methyltransferases"/>
    <property type="match status" value="1"/>
</dbReference>
<dbReference type="Gene3D" id="3.40.50.150">
    <property type="entry name" value="Vaccinia Virus protein VP39"/>
    <property type="match status" value="1"/>
</dbReference>
<evidence type="ECO:0000313" key="1">
    <source>
        <dbReference type="EMBL" id="SVB08802.1"/>
    </source>
</evidence>
<reference evidence="1" key="1">
    <citation type="submission" date="2018-05" db="EMBL/GenBank/DDBJ databases">
        <authorList>
            <person name="Lanie J.A."/>
            <person name="Ng W.-L."/>
            <person name="Kazmierczak K.M."/>
            <person name="Andrzejewski T.M."/>
            <person name="Davidsen T.M."/>
            <person name="Wayne K.J."/>
            <person name="Tettelin H."/>
            <person name="Glass J.I."/>
            <person name="Rusch D."/>
            <person name="Podicherti R."/>
            <person name="Tsui H.-C.T."/>
            <person name="Winkler M.E."/>
        </authorList>
    </citation>
    <scope>NUCLEOTIDE SEQUENCE</scope>
</reference>
<gene>
    <name evidence="1" type="ORF">METZ01_LOCUS161656</name>
</gene>
<dbReference type="InterPro" id="IPR029063">
    <property type="entry name" value="SAM-dependent_MTases_sf"/>
</dbReference>
<organism evidence="1">
    <name type="scientific">marine metagenome</name>
    <dbReference type="NCBI Taxonomy" id="408172"/>
    <lineage>
        <taxon>unclassified sequences</taxon>
        <taxon>metagenomes</taxon>
        <taxon>ecological metagenomes</taxon>
    </lineage>
</organism>
<dbReference type="EMBL" id="UINC01028215">
    <property type="protein sequence ID" value="SVB08802.1"/>
    <property type="molecule type" value="Genomic_DNA"/>
</dbReference>
<protein>
    <submittedName>
        <fullName evidence="1">Uncharacterized protein</fullName>
    </submittedName>
</protein>
<accession>A0A382B6A1</accession>
<name>A0A382B6A1_9ZZZZ</name>